<dbReference type="GO" id="GO:0016491">
    <property type="term" value="F:oxidoreductase activity"/>
    <property type="evidence" value="ECO:0007669"/>
    <property type="project" value="UniProtKB-KW"/>
</dbReference>
<proteinExistence type="inferred from homology"/>
<name>A0A645D6E5_9ZZZZ</name>
<dbReference type="InterPro" id="IPR036291">
    <property type="entry name" value="NAD(P)-bd_dom_sf"/>
</dbReference>
<comment type="caution">
    <text evidence="5">The sequence shown here is derived from an EMBL/GenBank/DDBJ whole genome shotgun (WGS) entry which is preliminary data.</text>
</comment>
<dbReference type="EC" id="1.-.-.-" evidence="5"/>
<accession>A0A645D6E5</accession>
<keyword evidence="3" id="KW-0520">NAD</keyword>
<evidence type="ECO:0000313" key="5">
    <source>
        <dbReference type="EMBL" id="MPM84765.1"/>
    </source>
</evidence>
<dbReference type="EMBL" id="VSSQ01033234">
    <property type="protein sequence ID" value="MPM84765.1"/>
    <property type="molecule type" value="Genomic_DNA"/>
</dbReference>
<dbReference type="Pfam" id="PF02826">
    <property type="entry name" value="2-Hacid_dh_C"/>
    <property type="match status" value="1"/>
</dbReference>
<evidence type="ECO:0000259" key="4">
    <source>
        <dbReference type="Pfam" id="PF02826"/>
    </source>
</evidence>
<organism evidence="5">
    <name type="scientific">bioreactor metagenome</name>
    <dbReference type="NCBI Taxonomy" id="1076179"/>
    <lineage>
        <taxon>unclassified sequences</taxon>
        <taxon>metagenomes</taxon>
        <taxon>ecological metagenomes</taxon>
    </lineage>
</organism>
<dbReference type="InterPro" id="IPR050418">
    <property type="entry name" value="D-iso_2-hydroxyacid_DH_PdxB"/>
</dbReference>
<dbReference type="SUPFAM" id="SSF51735">
    <property type="entry name" value="NAD(P)-binding Rossmann-fold domains"/>
    <property type="match status" value="1"/>
</dbReference>
<dbReference type="GO" id="GO:0051287">
    <property type="term" value="F:NAD binding"/>
    <property type="evidence" value="ECO:0007669"/>
    <property type="project" value="InterPro"/>
</dbReference>
<reference evidence="5" key="1">
    <citation type="submission" date="2019-08" db="EMBL/GenBank/DDBJ databases">
        <authorList>
            <person name="Kucharzyk K."/>
            <person name="Murdoch R.W."/>
            <person name="Higgins S."/>
            <person name="Loffler F."/>
        </authorList>
    </citation>
    <scope>NUCLEOTIDE SEQUENCE</scope>
</reference>
<keyword evidence="2 5" id="KW-0560">Oxidoreductase</keyword>
<protein>
    <submittedName>
        <fullName evidence="5">Putative 2-hydroxyacid dehydrogenase</fullName>
        <ecNumber evidence="5">1.-.-.-</ecNumber>
    </submittedName>
</protein>
<sequence length="158" mass="17401">MAAICNGFGMNIIVADPYLTAKDVEDYITLKTFDEVIAQSDILTVHMKDTLETEKVINAEVFGKMKDSAYFINTSRGAVVEESALIDALLTHKIAGAAVDVFESEPIAVDHPFITQCDNIVITPHLAGATYDAITNHTIQLVTDVKHFLNSEAMEYEY</sequence>
<dbReference type="AlphaFoldDB" id="A0A645D6E5"/>
<evidence type="ECO:0000256" key="1">
    <source>
        <dbReference type="ARBA" id="ARBA00005854"/>
    </source>
</evidence>
<dbReference type="InterPro" id="IPR029753">
    <property type="entry name" value="D-isomer_DH_CS"/>
</dbReference>
<dbReference type="Gene3D" id="3.40.50.720">
    <property type="entry name" value="NAD(P)-binding Rossmann-like Domain"/>
    <property type="match status" value="2"/>
</dbReference>
<evidence type="ECO:0000256" key="3">
    <source>
        <dbReference type="ARBA" id="ARBA00023027"/>
    </source>
</evidence>
<gene>
    <name evidence="5" type="ORF">SDC9_131841</name>
</gene>
<feature type="domain" description="D-isomer specific 2-hydroxyacid dehydrogenase NAD-binding" evidence="4">
    <location>
        <begin position="2"/>
        <end position="127"/>
    </location>
</feature>
<comment type="similarity">
    <text evidence="1">Belongs to the D-isomer specific 2-hydroxyacid dehydrogenase family.</text>
</comment>
<dbReference type="InterPro" id="IPR006140">
    <property type="entry name" value="D-isomer_DH_NAD-bd"/>
</dbReference>
<dbReference type="PANTHER" id="PTHR43761">
    <property type="entry name" value="D-ISOMER SPECIFIC 2-HYDROXYACID DEHYDROGENASE FAMILY PROTEIN (AFU_ORTHOLOGUE AFUA_1G13630)"/>
    <property type="match status" value="1"/>
</dbReference>
<dbReference type="PROSITE" id="PS00671">
    <property type="entry name" value="D_2_HYDROXYACID_DH_3"/>
    <property type="match status" value="1"/>
</dbReference>
<dbReference type="PANTHER" id="PTHR43761:SF1">
    <property type="entry name" value="D-ISOMER SPECIFIC 2-HYDROXYACID DEHYDROGENASE CATALYTIC DOMAIN-CONTAINING PROTEIN-RELATED"/>
    <property type="match status" value="1"/>
</dbReference>
<evidence type="ECO:0000256" key="2">
    <source>
        <dbReference type="ARBA" id="ARBA00023002"/>
    </source>
</evidence>